<feature type="transmembrane region" description="Helical" evidence="11">
    <location>
        <begin position="71"/>
        <end position="95"/>
    </location>
</feature>
<keyword evidence="6" id="KW-0677">Repeat</keyword>
<dbReference type="GO" id="GO:0005524">
    <property type="term" value="F:ATP binding"/>
    <property type="evidence" value="ECO:0007669"/>
    <property type="project" value="UniProtKB-KW"/>
</dbReference>
<dbReference type="FunFam" id="1.20.1560.10:FF:000100">
    <property type="entry name" value="ABC transporter ATP-binding protein"/>
    <property type="match status" value="1"/>
</dbReference>
<evidence type="ECO:0000256" key="2">
    <source>
        <dbReference type="ARBA" id="ARBA00009726"/>
    </source>
</evidence>
<evidence type="ECO:0000256" key="7">
    <source>
        <dbReference type="ARBA" id="ARBA00022741"/>
    </source>
</evidence>
<dbReference type="SMART" id="SM00382">
    <property type="entry name" value="AAA"/>
    <property type="match status" value="2"/>
</dbReference>
<dbReference type="GO" id="GO:0005886">
    <property type="term" value="C:plasma membrane"/>
    <property type="evidence" value="ECO:0007669"/>
    <property type="project" value="UniProtKB-SubCell"/>
</dbReference>
<dbReference type="GO" id="GO:0140359">
    <property type="term" value="F:ABC-type transporter activity"/>
    <property type="evidence" value="ECO:0007669"/>
    <property type="project" value="InterPro"/>
</dbReference>
<keyword evidence="10 11" id="KW-0472">Membrane</keyword>
<dbReference type="Gene3D" id="3.40.50.300">
    <property type="entry name" value="P-loop containing nucleotide triphosphate hydrolases"/>
    <property type="match status" value="2"/>
</dbReference>
<evidence type="ECO:0000256" key="5">
    <source>
        <dbReference type="ARBA" id="ARBA00022692"/>
    </source>
</evidence>
<dbReference type="PROSITE" id="PS00211">
    <property type="entry name" value="ABC_TRANSPORTER_1"/>
    <property type="match status" value="2"/>
</dbReference>
<protein>
    <submittedName>
        <fullName evidence="15">Multidrug resistance-associated protein 1</fullName>
    </submittedName>
</protein>
<dbReference type="CDD" id="cd03244">
    <property type="entry name" value="ABCC_MRP_domain2"/>
    <property type="match status" value="1"/>
</dbReference>
<keyword evidence="8" id="KW-0067">ATP-binding</keyword>
<organism evidence="14 15">
    <name type="scientific">Haemonchus contortus</name>
    <name type="common">Barber pole worm</name>
    <dbReference type="NCBI Taxonomy" id="6289"/>
    <lineage>
        <taxon>Eukaryota</taxon>
        <taxon>Metazoa</taxon>
        <taxon>Ecdysozoa</taxon>
        <taxon>Nematoda</taxon>
        <taxon>Chromadorea</taxon>
        <taxon>Rhabditida</taxon>
        <taxon>Rhabditina</taxon>
        <taxon>Rhabditomorpha</taxon>
        <taxon>Strongyloidea</taxon>
        <taxon>Trichostrongylidae</taxon>
        <taxon>Haemonchus</taxon>
    </lineage>
</organism>
<feature type="transmembrane region" description="Helical" evidence="11">
    <location>
        <begin position="481"/>
        <end position="502"/>
    </location>
</feature>
<dbReference type="InterPro" id="IPR050173">
    <property type="entry name" value="ABC_transporter_C-like"/>
</dbReference>
<dbReference type="OMA" id="MNNYSAR"/>
<evidence type="ECO:0000256" key="9">
    <source>
        <dbReference type="ARBA" id="ARBA00022989"/>
    </source>
</evidence>
<dbReference type="Pfam" id="PF00664">
    <property type="entry name" value="ABC_membrane"/>
    <property type="match status" value="2"/>
</dbReference>
<evidence type="ECO:0000259" key="12">
    <source>
        <dbReference type="PROSITE" id="PS50893"/>
    </source>
</evidence>
<accession>A0A7I4Z4P2</accession>
<evidence type="ECO:0000256" key="10">
    <source>
        <dbReference type="ARBA" id="ARBA00023136"/>
    </source>
</evidence>
<evidence type="ECO:0000256" key="11">
    <source>
        <dbReference type="SAM" id="Phobius"/>
    </source>
</evidence>
<keyword evidence="9 11" id="KW-1133">Transmembrane helix</keyword>
<dbReference type="PROSITE" id="PS50893">
    <property type="entry name" value="ABC_TRANSPORTER_2"/>
    <property type="match status" value="2"/>
</dbReference>
<keyword evidence="5 11" id="KW-0812">Transmembrane</keyword>
<evidence type="ECO:0000256" key="3">
    <source>
        <dbReference type="ARBA" id="ARBA00022448"/>
    </source>
</evidence>
<feature type="transmembrane region" description="Helical" evidence="11">
    <location>
        <begin position="107"/>
        <end position="125"/>
    </location>
</feature>
<feature type="transmembrane region" description="Helical" evidence="11">
    <location>
        <begin position="137"/>
        <end position="157"/>
    </location>
</feature>
<feature type="domain" description="ABC transporter" evidence="12">
    <location>
        <begin position="656"/>
        <end position="881"/>
    </location>
</feature>
<feature type="domain" description="ABC transporter" evidence="12">
    <location>
        <begin position="1315"/>
        <end position="1549"/>
    </location>
</feature>
<dbReference type="WBParaSite" id="HCON_00175410-00001">
    <property type="protein sequence ID" value="HCON_00175410-00001"/>
    <property type="gene ID" value="HCON_00175410"/>
</dbReference>
<dbReference type="InterPro" id="IPR027417">
    <property type="entry name" value="P-loop_NTPase"/>
</dbReference>
<dbReference type="InterPro" id="IPR005292">
    <property type="entry name" value="MRP"/>
</dbReference>
<keyword evidence="4" id="KW-1003">Cell membrane</keyword>
<dbReference type="InterPro" id="IPR003439">
    <property type="entry name" value="ABC_transporter-like_ATP-bd"/>
</dbReference>
<dbReference type="InterPro" id="IPR011527">
    <property type="entry name" value="ABC1_TM_dom"/>
</dbReference>
<sequence>MNVSARRIDAFCGERFWDPTLWKRGFPNITRCFQHTVLIFIPCLFLFCISPVLTVQISYGRSLPLLWTRKVLIKMMCTAVLILDSSFLIILPIIETVSDDVPHAIEFVYPLMLLSAMVLQMVFMYSCFRHGKITSGGLFISWLLFALCGLPEMVYWLRRDPHERKEYALDGYRQIAHLIWWPLCLIQLVLHCSADQPSSAYTIANNCANSSPEVSSSFVSRLTMWWFNDMCKKGVKKPLEIRDLYPLNDGDRSSTLVPKWAKIWGDKLADYKFYQHVRRTRCRVRADDKYSFPTLGREAESSPSMYGERFPSCGSLQLKTPFMKPPSITWCLFLLFKWDIVTAMFTKALSDLLQFSSPLLLRTLIRFTEDPRKPLWEGIFTSLAMFGTSELSSLMQSHYYYLMYRVGTRVQTCLTGAIYRKTLRLSSSARRSKTVGEIVNLMSIDIDRFQQISPQTMQYWSNPLQIGLALFLLWHQLGVSVLSGVAAMIILFPLNFLITVLIRNCQVHQMHYKDERTKIVNEVLNGMKVIKLYAWEAPMEHVIVDLREKELALIRKAALLRTLSDVFNSSSPFLVALSTFTTFIMLEDPNTLTPDIAFVSLSLFNQLRFPMSQVAELITQTVQVAVSNCRLTNFLISAELSPYSVDTTVRDNNQVVKVSEGTFAWDETEFSATLRSINISVQKGQLIAVVGRVGHGKSSLLQALLGEMDILRGYVGISGCIAYVPQKPWMQNQSIRQNITLGKRYDEFFYNRVLDACALYPDLHGLPNGDMTEIGEQGINLSGGQKARISLARAVYQNHDIYLLDDPMSALDWQVGAQVFSSVIGPNGMLRNKTRILVTNELTILRHSDMIYVMENGRIEHEGCYTQLMQTGALQVLLEECQKQKHKRRIEINDDDGGFEIVSDCEDAISGSSLTDAILSVSYVSTASGILTRCSTGSSTSKRSRRRRRTFCGVGSTASTDHCRRSSAERVDAGWMKLDTYLTYCGAMGVIPAALFIVGMSSSSLFSMSRNVWLTEWSDCNVHSQSEAAEFSSVRRRLSIYAMLGFAEVFLFFVSIVALLTGGVSASRNLHAPLLCSVFRAPMSFFDTTSFGRILNRIGKDIEVVDLLLPQNIQCFLQCLLQVLSTLIIIMISTPMFCVAVVPLTFLYLTILRFYLSTSTQLKRLESITRSPIYSHLSETVQGASTIRSYSLSDRFSKKCEQKVDRHVQCRYFGFVANRWMSVRLEFLGNCVLLFAALLAALTRQYTTSGVTGLSVSYALNITTVLNLAVRQISKLETNIVSVERIKEYANTAAEADWESQDNAHLESWPSEGRISFENYSTRYRPGLDLVVKSLTATIGPREKIGIVGRSGAGKSSVTLALFRVIEPSEGRIIIDGIDIAKLGLHDLRTHLTIIPQDPVLFSGTLRFNLDPFGSYTDSEIWDALEMANLKSFASEQQDQLNCTITEGGENMSVGQRQLVCLARALLRKTRVLVLDEATAAVDISTDALIQRTIKREFSGSTVLTIAHRISTIMDYDRVIVLDNGRICEFDIPSRLISNKMSQFYVLAKNAGVL</sequence>
<dbReference type="CDD" id="cd03250">
    <property type="entry name" value="ABCC_MRP_domain1"/>
    <property type="match status" value="1"/>
</dbReference>
<dbReference type="CDD" id="cd18595">
    <property type="entry name" value="ABC_6TM_MRP1_2_3_6_D1_like"/>
    <property type="match status" value="1"/>
</dbReference>
<dbReference type="FunFam" id="3.40.50.300:FF:000074">
    <property type="entry name" value="Multidrug resistance-associated protein 5 isoform 1"/>
    <property type="match status" value="1"/>
</dbReference>
<evidence type="ECO:0000256" key="4">
    <source>
        <dbReference type="ARBA" id="ARBA00022475"/>
    </source>
</evidence>
<dbReference type="FunFam" id="1.20.1560.10:FF:000081">
    <property type="entry name" value="Protein CBG24505"/>
    <property type="match status" value="1"/>
</dbReference>
<name>A0A7I4Z4P2_HAECO</name>
<dbReference type="PANTHER" id="PTHR24223:SF342">
    <property type="entry name" value="MULTIDRUG RESISTANCE-ASSOCIATED PROTEIN 1"/>
    <property type="match status" value="1"/>
</dbReference>
<dbReference type="CDD" id="cd18603">
    <property type="entry name" value="ABC_6TM_MRP1_2_3_6_D2_like"/>
    <property type="match status" value="1"/>
</dbReference>
<feature type="transmembrane region" description="Helical" evidence="11">
    <location>
        <begin position="1040"/>
        <end position="1060"/>
    </location>
</feature>
<dbReference type="SUPFAM" id="SSF52540">
    <property type="entry name" value="P-loop containing nucleoside triphosphate hydrolases"/>
    <property type="match status" value="2"/>
</dbReference>
<feature type="transmembrane region" description="Helical" evidence="11">
    <location>
        <begin position="981"/>
        <end position="1000"/>
    </location>
</feature>
<keyword evidence="3" id="KW-0813">Transport</keyword>
<dbReference type="PROSITE" id="PS50929">
    <property type="entry name" value="ABC_TM1F"/>
    <property type="match status" value="2"/>
</dbReference>
<dbReference type="FunFam" id="3.40.50.300:FF:000997">
    <property type="entry name" value="Multidrug resistance-associated protein 1"/>
    <property type="match status" value="1"/>
</dbReference>
<dbReference type="Pfam" id="PF00005">
    <property type="entry name" value="ABC_tran"/>
    <property type="match status" value="2"/>
</dbReference>
<keyword evidence="7" id="KW-0547">Nucleotide-binding</keyword>
<evidence type="ECO:0000259" key="13">
    <source>
        <dbReference type="PROSITE" id="PS50929"/>
    </source>
</evidence>
<dbReference type="Gene3D" id="1.20.1560.10">
    <property type="entry name" value="ABC transporter type 1, transmembrane domain"/>
    <property type="match status" value="2"/>
</dbReference>
<feature type="transmembrane region" description="Helical" evidence="11">
    <location>
        <begin position="37"/>
        <end position="59"/>
    </location>
</feature>
<feature type="transmembrane region" description="Helical" evidence="11">
    <location>
        <begin position="1127"/>
        <end position="1156"/>
    </location>
</feature>
<dbReference type="NCBIfam" id="TIGR00957">
    <property type="entry name" value="MRP_assoc_pro"/>
    <property type="match status" value="1"/>
</dbReference>
<reference evidence="15" key="1">
    <citation type="submission" date="2020-12" db="UniProtKB">
        <authorList>
            <consortium name="WormBaseParasite"/>
        </authorList>
    </citation>
    <scope>IDENTIFICATION</scope>
    <source>
        <strain evidence="15">MHco3</strain>
    </source>
</reference>
<evidence type="ECO:0000256" key="1">
    <source>
        <dbReference type="ARBA" id="ARBA00004651"/>
    </source>
</evidence>
<dbReference type="GO" id="GO:0016887">
    <property type="term" value="F:ATP hydrolysis activity"/>
    <property type="evidence" value="ECO:0007669"/>
    <property type="project" value="InterPro"/>
</dbReference>
<evidence type="ECO:0000313" key="14">
    <source>
        <dbReference type="Proteomes" id="UP000025227"/>
    </source>
</evidence>
<dbReference type="InterPro" id="IPR036640">
    <property type="entry name" value="ABC1_TM_sf"/>
</dbReference>
<dbReference type="OrthoDB" id="6500128at2759"/>
<evidence type="ECO:0000256" key="8">
    <source>
        <dbReference type="ARBA" id="ARBA00022840"/>
    </source>
</evidence>
<feature type="transmembrane region" description="Helical" evidence="11">
    <location>
        <begin position="1227"/>
        <end position="1246"/>
    </location>
</feature>
<feature type="domain" description="ABC transmembrane type-1" evidence="13">
    <location>
        <begin position="341"/>
        <end position="623"/>
    </location>
</feature>
<dbReference type="InterPro" id="IPR003593">
    <property type="entry name" value="AAA+_ATPase"/>
</dbReference>
<dbReference type="PANTHER" id="PTHR24223">
    <property type="entry name" value="ATP-BINDING CASSETTE SUB-FAMILY C"/>
    <property type="match status" value="1"/>
</dbReference>
<dbReference type="SUPFAM" id="SSF90123">
    <property type="entry name" value="ABC transporter transmembrane region"/>
    <property type="match status" value="2"/>
</dbReference>
<evidence type="ECO:0000313" key="15">
    <source>
        <dbReference type="WBParaSite" id="HCON_00175410-00001"/>
    </source>
</evidence>
<proteinExistence type="inferred from homology"/>
<dbReference type="Proteomes" id="UP000025227">
    <property type="component" value="Unplaced"/>
</dbReference>
<evidence type="ECO:0000256" key="6">
    <source>
        <dbReference type="ARBA" id="ARBA00022737"/>
    </source>
</evidence>
<comment type="similarity">
    <text evidence="2">Belongs to the ABC transporter superfamily. ABCC family. Conjugate transporter (TC 3.A.1.208) subfamily.</text>
</comment>
<dbReference type="InterPro" id="IPR017871">
    <property type="entry name" value="ABC_transporter-like_CS"/>
</dbReference>
<feature type="domain" description="ABC transmembrane type-1" evidence="13">
    <location>
        <begin position="994"/>
        <end position="1278"/>
    </location>
</feature>
<comment type="subcellular location">
    <subcellularLocation>
        <location evidence="1">Cell membrane</location>
        <topology evidence="1">Multi-pass membrane protein</topology>
    </subcellularLocation>
</comment>
<keyword evidence="14" id="KW-1185">Reference proteome</keyword>